<accession>A0ABW2C5A7</accession>
<evidence type="ECO:0008006" key="5">
    <source>
        <dbReference type="Google" id="ProtNLM"/>
    </source>
</evidence>
<protein>
    <recommendedName>
        <fullName evidence="5">TrbL/VirB6 plasmid conjugal transfer protein</fullName>
    </recommendedName>
</protein>
<comment type="caution">
    <text evidence="3">The sequence shown here is derived from an EMBL/GenBank/DDBJ whole genome shotgun (WGS) entry which is preliminary data.</text>
</comment>
<dbReference type="RefSeq" id="WP_345393885.1">
    <property type="nucleotide sequence ID" value="NZ_BAABLA010000021.1"/>
</dbReference>
<feature type="transmembrane region" description="Helical" evidence="2">
    <location>
        <begin position="258"/>
        <end position="280"/>
    </location>
</feature>
<dbReference type="Proteomes" id="UP001596337">
    <property type="component" value="Unassembled WGS sequence"/>
</dbReference>
<dbReference type="EMBL" id="JBHSXX010000001">
    <property type="protein sequence ID" value="MFC6869959.1"/>
    <property type="molecule type" value="Genomic_DNA"/>
</dbReference>
<feature type="transmembrane region" description="Helical" evidence="2">
    <location>
        <begin position="220"/>
        <end position="243"/>
    </location>
</feature>
<feature type="compositionally biased region" description="Low complexity" evidence="1">
    <location>
        <begin position="315"/>
        <end position="325"/>
    </location>
</feature>
<evidence type="ECO:0000313" key="4">
    <source>
        <dbReference type="Proteomes" id="UP001596337"/>
    </source>
</evidence>
<reference evidence="4" key="1">
    <citation type="journal article" date="2019" name="Int. J. Syst. Evol. Microbiol.">
        <title>The Global Catalogue of Microorganisms (GCM) 10K type strain sequencing project: providing services to taxonomists for standard genome sequencing and annotation.</title>
        <authorList>
            <consortium name="The Broad Institute Genomics Platform"/>
            <consortium name="The Broad Institute Genome Sequencing Center for Infectious Disease"/>
            <person name="Wu L."/>
            <person name="Ma J."/>
        </authorList>
    </citation>
    <scope>NUCLEOTIDE SEQUENCE [LARGE SCALE GENOMIC DNA]</scope>
    <source>
        <strain evidence="4">KCTC 32255</strain>
    </source>
</reference>
<keyword evidence="2" id="KW-1133">Transmembrane helix</keyword>
<feature type="region of interest" description="Disordered" evidence="1">
    <location>
        <begin position="314"/>
        <end position="400"/>
    </location>
</feature>
<feature type="transmembrane region" description="Helical" evidence="2">
    <location>
        <begin position="158"/>
        <end position="182"/>
    </location>
</feature>
<feature type="transmembrane region" description="Helical" evidence="2">
    <location>
        <begin position="188"/>
        <end position="208"/>
    </location>
</feature>
<feature type="transmembrane region" description="Helical" evidence="2">
    <location>
        <begin position="105"/>
        <end position="122"/>
    </location>
</feature>
<proteinExistence type="predicted"/>
<dbReference type="InterPro" id="IPR045782">
    <property type="entry name" value="TrbL_3"/>
</dbReference>
<keyword evidence="4" id="KW-1185">Reference proteome</keyword>
<evidence type="ECO:0000256" key="1">
    <source>
        <dbReference type="SAM" id="MobiDB-lite"/>
    </source>
</evidence>
<sequence>MTAAAWGIRVAQSPGCGTFDIGCHIGEGINDLFRSIVETALNPLLRLLSDTLLTTPTLNELPQVGPLWDVSWQIVIASYAALILIGGMVVMSYETLQTRYTIKEIAPRLVVGFLAAFFSLVIAEQAILLANALSHALLAGGLDADSAGDALTSMITGALSGGGLFLLLLGLALAGMLVALLITYVLRVAITVILLIGAPLALMCHALPQTESVARWWWKAFAGVLAIQVAQSLTLIVALKVFFDPSGWTPFGPRPSGLVNLLVALALIYVLLKIPFWILAATRSTGGRSIAGSLVRGWIAYKTFGLLTGRHSGNPAPAAAAPAHPARARSDAGNAPPPSHPKPSQPVLPPPARPTGPYTPVPATPAPPIESTPWGQPKPARARDAAQRAWRPLTRRGDAQ</sequence>
<feature type="transmembrane region" description="Helical" evidence="2">
    <location>
        <begin position="70"/>
        <end position="93"/>
    </location>
</feature>
<evidence type="ECO:0000256" key="2">
    <source>
        <dbReference type="SAM" id="Phobius"/>
    </source>
</evidence>
<gene>
    <name evidence="3" type="ORF">ACFQGD_22710</name>
</gene>
<keyword evidence="2" id="KW-0472">Membrane</keyword>
<feature type="compositionally biased region" description="Pro residues" evidence="1">
    <location>
        <begin position="335"/>
        <end position="370"/>
    </location>
</feature>
<evidence type="ECO:0000313" key="3">
    <source>
        <dbReference type="EMBL" id="MFC6869959.1"/>
    </source>
</evidence>
<dbReference type="Pfam" id="PF19590">
    <property type="entry name" value="TrbL_3"/>
    <property type="match status" value="1"/>
</dbReference>
<name>A0ABW2C5A7_9PSEU</name>
<keyword evidence="2" id="KW-0812">Transmembrane</keyword>
<organism evidence="3 4">
    <name type="scientific">Haloechinothrix salitolerans</name>
    <dbReference type="NCBI Taxonomy" id="926830"/>
    <lineage>
        <taxon>Bacteria</taxon>
        <taxon>Bacillati</taxon>
        <taxon>Actinomycetota</taxon>
        <taxon>Actinomycetes</taxon>
        <taxon>Pseudonocardiales</taxon>
        <taxon>Pseudonocardiaceae</taxon>
        <taxon>Haloechinothrix</taxon>
    </lineage>
</organism>